<dbReference type="AlphaFoldDB" id="R4YY64"/>
<feature type="transmembrane region" description="Helical" evidence="5">
    <location>
        <begin position="86"/>
        <end position="105"/>
    </location>
</feature>
<dbReference type="Proteomes" id="UP000018291">
    <property type="component" value="Unassembled WGS sequence"/>
</dbReference>
<keyword evidence="8" id="KW-1185">Reference proteome</keyword>
<dbReference type="InterPro" id="IPR010432">
    <property type="entry name" value="RDD"/>
</dbReference>
<sequence>MAALVGVLAGNLRRVSPVPQFADVSRRGLAADPNTVVTPEAVLLSQPVAGIPSRLLARLLDTLLQAVILLIFGIAALIVSNSSGTVAAYLFFGSFLAVLVGYPAAFEALWRGRTPGKAAVGLRVISGEGGPVGWSESLMRAIAGLVEIYLTIGALAIIASFFSPKAQRLGDLMAGTFVVSDQASDKRLQPVVFPTPPGHGEFVGLLDVARLSDAGYGMVREVLLRLGALDPATRRAITNELGHRVVARIGIPVPTWMTAEEFLTAVCSAYQRRQGGLAAVGLGDYETAVTNPAGGWAAPSGPPLWTGAAVNQPVAVGGWSP</sequence>
<dbReference type="eggNOG" id="COG1714">
    <property type="taxonomic scope" value="Bacteria"/>
</dbReference>
<protein>
    <submittedName>
        <fullName evidence="7">Putative membrane protein</fullName>
    </submittedName>
</protein>
<feature type="transmembrane region" description="Helical" evidence="5">
    <location>
        <begin position="62"/>
        <end position="79"/>
    </location>
</feature>
<reference evidence="7 8" key="1">
    <citation type="journal article" date="2013" name="ISME J.">
        <title>Metabolic model for the filamentous 'Candidatus Microthrix parvicella' based on genomic and metagenomic analyses.</title>
        <authorList>
            <person name="Jon McIlroy S."/>
            <person name="Kristiansen R."/>
            <person name="Albertsen M."/>
            <person name="Michael Karst S."/>
            <person name="Rossetti S."/>
            <person name="Lund Nielsen J."/>
            <person name="Tandoi V."/>
            <person name="James Seviour R."/>
            <person name="Nielsen P.H."/>
        </authorList>
    </citation>
    <scope>NUCLEOTIDE SEQUENCE [LARGE SCALE GENOMIC DNA]</scope>
    <source>
        <strain evidence="7 8">RN1</strain>
    </source>
</reference>
<organism evidence="7 8">
    <name type="scientific">Candidatus Neomicrothrix parvicella RN1</name>
    <dbReference type="NCBI Taxonomy" id="1229780"/>
    <lineage>
        <taxon>Bacteria</taxon>
        <taxon>Bacillati</taxon>
        <taxon>Actinomycetota</taxon>
        <taxon>Acidimicrobiia</taxon>
        <taxon>Acidimicrobiales</taxon>
        <taxon>Microthrixaceae</taxon>
        <taxon>Candidatus Neomicrothrix</taxon>
    </lineage>
</organism>
<dbReference type="Pfam" id="PF06271">
    <property type="entry name" value="RDD"/>
    <property type="match status" value="1"/>
</dbReference>
<keyword evidence="4 5" id="KW-0472">Membrane</keyword>
<keyword evidence="3 5" id="KW-1133">Transmembrane helix</keyword>
<evidence type="ECO:0000313" key="8">
    <source>
        <dbReference type="Proteomes" id="UP000018291"/>
    </source>
</evidence>
<dbReference type="STRING" id="1229780.BN381_10077"/>
<evidence type="ECO:0000256" key="4">
    <source>
        <dbReference type="ARBA" id="ARBA00023136"/>
    </source>
</evidence>
<gene>
    <name evidence="7" type="ORF">BN381_10077</name>
</gene>
<keyword evidence="2 5" id="KW-0812">Transmembrane</keyword>
<evidence type="ECO:0000256" key="1">
    <source>
        <dbReference type="ARBA" id="ARBA00004141"/>
    </source>
</evidence>
<name>R4YY64_9ACTN</name>
<comment type="caution">
    <text evidence="7">The sequence shown here is derived from an EMBL/GenBank/DDBJ whole genome shotgun (WGS) entry which is preliminary data.</text>
</comment>
<proteinExistence type="predicted"/>
<evidence type="ECO:0000259" key="6">
    <source>
        <dbReference type="Pfam" id="PF06271"/>
    </source>
</evidence>
<accession>R4YY64</accession>
<feature type="domain" description="RDD" evidence="6">
    <location>
        <begin position="48"/>
        <end position="175"/>
    </location>
</feature>
<dbReference type="PANTHER" id="PTHR38480">
    <property type="entry name" value="SLR0254 PROTEIN"/>
    <property type="match status" value="1"/>
</dbReference>
<dbReference type="EMBL" id="CANL01000001">
    <property type="protein sequence ID" value="CCM61846.1"/>
    <property type="molecule type" value="Genomic_DNA"/>
</dbReference>
<evidence type="ECO:0000256" key="3">
    <source>
        <dbReference type="ARBA" id="ARBA00022989"/>
    </source>
</evidence>
<evidence type="ECO:0000256" key="5">
    <source>
        <dbReference type="SAM" id="Phobius"/>
    </source>
</evidence>
<evidence type="ECO:0000256" key="2">
    <source>
        <dbReference type="ARBA" id="ARBA00022692"/>
    </source>
</evidence>
<evidence type="ECO:0000313" key="7">
    <source>
        <dbReference type="EMBL" id="CCM61846.1"/>
    </source>
</evidence>
<dbReference type="HOGENOM" id="CLU_054176_1_0_11"/>
<dbReference type="GO" id="GO:0016020">
    <property type="term" value="C:membrane"/>
    <property type="evidence" value="ECO:0007669"/>
    <property type="project" value="UniProtKB-SubCell"/>
</dbReference>
<dbReference type="PANTHER" id="PTHR38480:SF1">
    <property type="entry name" value="SLR0254 PROTEIN"/>
    <property type="match status" value="1"/>
</dbReference>
<comment type="subcellular location">
    <subcellularLocation>
        <location evidence="1">Membrane</location>
        <topology evidence="1">Multi-pass membrane protein</topology>
    </subcellularLocation>
</comment>
<feature type="transmembrane region" description="Helical" evidence="5">
    <location>
        <begin position="141"/>
        <end position="163"/>
    </location>
</feature>